<evidence type="ECO:0000256" key="2">
    <source>
        <dbReference type="SAM" id="Phobius"/>
    </source>
</evidence>
<sequence>MSNRPQWIEAVSARSGTVARRLERLDRAIAAQMGRWGIPVLRLALGIVFIWFGGLKVVGGSPAGELVAATVYVVPPDLFVPILGVWEVLIGVCLLYRPLIRLGILLLFLQMPGTFLPLVLLPEVAFVSFPFELTVEGQYIVKNLVIIGAALVVGSTVREETGPGDGDGDADAGQPDEGSQPDESGASAIPPTERTQSN</sequence>
<feature type="transmembrane region" description="Helical" evidence="2">
    <location>
        <begin position="103"/>
        <end position="127"/>
    </location>
</feature>
<dbReference type="Proteomes" id="UP000011602">
    <property type="component" value="Unassembled WGS sequence"/>
</dbReference>
<evidence type="ECO:0000313" key="3">
    <source>
        <dbReference type="EMBL" id="ELY61242.1"/>
    </source>
</evidence>
<dbReference type="AlphaFoldDB" id="L9XI05"/>
<gene>
    <name evidence="3" type="ORF">C493_02973</name>
</gene>
<organism evidence="3 4">
    <name type="scientific">Natronolimnohabitans innermongolicus JCM 12255</name>
    <dbReference type="NCBI Taxonomy" id="1227499"/>
    <lineage>
        <taxon>Archaea</taxon>
        <taxon>Methanobacteriati</taxon>
        <taxon>Methanobacteriota</taxon>
        <taxon>Stenosarchaea group</taxon>
        <taxon>Halobacteria</taxon>
        <taxon>Halobacteriales</taxon>
        <taxon>Natrialbaceae</taxon>
        <taxon>Natronolimnohabitans</taxon>
    </lineage>
</organism>
<name>L9XI05_9EURY</name>
<dbReference type="STRING" id="1227499.C493_02973"/>
<reference evidence="3 4" key="1">
    <citation type="journal article" date="2014" name="PLoS Genet.">
        <title>Phylogenetically driven sequencing of extremely halophilic archaea reveals strategies for static and dynamic osmo-response.</title>
        <authorList>
            <person name="Becker E.A."/>
            <person name="Seitzer P.M."/>
            <person name="Tritt A."/>
            <person name="Larsen D."/>
            <person name="Krusor M."/>
            <person name="Yao A.I."/>
            <person name="Wu D."/>
            <person name="Madern D."/>
            <person name="Eisen J.A."/>
            <person name="Darling A.E."/>
            <person name="Facciotti M.T."/>
        </authorList>
    </citation>
    <scope>NUCLEOTIDE SEQUENCE [LARGE SCALE GENOMIC DNA]</scope>
    <source>
        <strain evidence="3 4">JCM 12255</strain>
    </source>
</reference>
<evidence type="ECO:0008006" key="5">
    <source>
        <dbReference type="Google" id="ProtNLM"/>
    </source>
</evidence>
<comment type="caution">
    <text evidence="3">The sequence shown here is derived from an EMBL/GenBank/DDBJ whole genome shotgun (WGS) entry which is preliminary data.</text>
</comment>
<dbReference type="EMBL" id="AOHZ01000014">
    <property type="protein sequence ID" value="ELY61242.1"/>
    <property type="molecule type" value="Genomic_DNA"/>
</dbReference>
<dbReference type="eggNOG" id="arCOG11504">
    <property type="taxonomic scope" value="Archaea"/>
</dbReference>
<protein>
    <recommendedName>
        <fullName evidence="5">DoxX family protein</fullName>
    </recommendedName>
</protein>
<keyword evidence="2" id="KW-0472">Membrane</keyword>
<keyword evidence="2" id="KW-1133">Transmembrane helix</keyword>
<keyword evidence="4" id="KW-1185">Reference proteome</keyword>
<feature type="region of interest" description="Disordered" evidence="1">
    <location>
        <begin position="158"/>
        <end position="198"/>
    </location>
</feature>
<evidence type="ECO:0000313" key="4">
    <source>
        <dbReference type="Proteomes" id="UP000011602"/>
    </source>
</evidence>
<feature type="transmembrane region" description="Helical" evidence="2">
    <location>
        <begin position="78"/>
        <end position="96"/>
    </location>
</feature>
<keyword evidence="2" id="KW-0812">Transmembrane</keyword>
<dbReference type="PATRIC" id="fig|1227499.3.peg.610"/>
<feature type="transmembrane region" description="Helical" evidence="2">
    <location>
        <begin position="40"/>
        <end position="58"/>
    </location>
</feature>
<evidence type="ECO:0000256" key="1">
    <source>
        <dbReference type="SAM" id="MobiDB-lite"/>
    </source>
</evidence>
<accession>L9XI05</accession>
<proteinExistence type="predicted"/>